<dbReference type="EMBL" id="CAKLBY020000067">
    <property type="protein sequence ID" value="CAK7923057.1"/>
    <property type="molecule type" value="Genomic_DNA"/>
</dbReference>
<evidence type="ECO:0000313" key="3">
    <source>
        <dbReference type="Proteomes" id="UP001162060"/>
    </source>
</evidence>
<dbReference type="AlphaFoldDB" id="A0AAV1TNB3"/>
<evidence type="ECO:0000256" key="1">
    <source>
        <dbReference type="SAM" id="MobiDB-lite"/>
    </source>
</evidence>
<name>A0AAV1TNB3_9STRA</name>
<protein>
    <submittedName>
        <fullName evidence="2">Uncharacterized protein</fullName>
    </submittedName>
</protein>
<proteinExistence type="predicted"/>
<gene>
    <name evidence="2" type="ORF">PM001_LOCUS8207</name>
</gene>
<sequence length="64" mass="6426">MAATTDMTMRTPGGVPRATPGRGSPARAPSALAVVNDGPARESGEQNDKILAALAALTDHLASL</sequence>
<dbReference type="Proteomes" id="UP001162060">
    <property type="component" value="Unassembled WGS sequence"/>
</dbReference>
<accession>A0AAV1TNB3</accession>
<reference evidence="2" key="1">
    <citation type="submission" date="2024-01" db="EMBL/GenBank/DDBJ databases">
        <authorList>
            <person name="Webb A."/>
        </authorList>
    </citation>
    <scope>NUCLEOTIDE SEQUENCE</scope>
    <source>
        <strain evidence="2">Pm1</strain>
    </source>
</reference>
<comment type="caution">
    <text evidence="2">The sequence shown here is derived from an EMBL/GenBank/DDBJ whole genome shotgun (WGS) entry which is preliminary data.</text>
</comment>
<feature type="region of interest" description="Disordered" evidence="1">
    <location>
        <begin position="1"/>
        <end position="29"/>
    </location>
</feature>
<evidence type="ECO:0000313" key="2">
    <source>
        <dbReference type="EMBL" id="CAK7923057.1"/>
    </source>
</evidence>
<organism evidence="2 3">
    <name type="scientific">Peronospora matthiolae</name>
    <dbReference type="NCBI Taxonomy" id="2874970"/>
    <lineage>
        <taxon>Eukaryota</taxon>
        <taxon>Sar</taxon>
        <taxon>Stramenopiles</taxon>
        <taxon>Oomycota</taxon>
        <taxon>Peronosporomycetes</taxon>
        <taxon>Peronosporales</taxon>
        <taxon>Peronosporaceae</taxon>
        <taxon>Peronospora</taxon>
    </lineage>
</organism>